<keyword evidence="4" id="KW-1185">Reference proteome</keyword>
<name>A0ABR4PCU4_9HELO</name>
<accession>A0ABR4PCU4</accession>
<dbReference type="PANTHER" id="PTHR35393">
    <property type="entry name" value="CHROMOSOME 1, WHOLE GENOME SHOTGUN SEQUENCE"/>
    <property type="match status" value="1"/>
</dbReference>
<keyword evidence="1" id="KW-1133">Transmembrane helix</keyword>
<feature type="transmembrane region" description="Helical" evidence="1">
    <location>
        <begin position="162"/>
        <end position="185"/>
    </location>
</feature>
<proteinExistence type="predicted"/>
<organism evidence="3 4">
    <name type="scientific">Phlyctema vagabunda</name>
    <dbReference type="NCBI Taxonomy" id="108571"/>
    <lineage>
        <taxon>Eukaryota</taxon>
        <taxon>Fungi</taxon>
        <taxon>Dikarya</taxon>
        <taxon>Ascomycota</taxon>
        <taxon>Pezizomycotina</taxon>
        <taxon>Leotiomycetes</taxon>
        <taxon>Helotiales</taxon>
        <taxon>Dermateaceae</taxon>
        <taxon>Phlyctema</taxon>
    </lineage>
</organism>
<dbReference type="InterPro" id="IPR057514">
    <property type="entry name" value="NTF2_SigF"/>
</dbReference>
<comment type="caution">
    <text evidence="3">The sequence shown here is derived from an EMBL/GenBank/DDBJ whole genome shotgun (WGS) entry which is preliminary data.</text>
</comment>
<dbReference type="EMBL" id="JBFCZG010000006">
    <property type="protein sequence ID" value="KAL3421136.1"/>
    <property type="molecule type" value="Genomic_DNA"/>
</dbReference>
<evidence type="ECO:0000256" key="1">
    <source>
        <dbReference type="SAM" id="Phobius"/>
    </source>
</evidence>
<dbReference type="Pfam" id="PF24840">
    <property type="entry name" value="NTF2_SigF"/>
    <property type="match status" value="1"/>
</dbReference>
<keyword evidence="1" id="KW-0472">Membrane</keyword>
<feature type="transmembrane region" description="Helical" evidence="1">
    <location>
        <begin position="99"/>
        <end position="117"/>
    </location>
</feature>
<reference evidence="3 4" key="1">
    <citation type="submission" date="2024-06" db="EMBL/GenBank/DDBJ databases">
        <title>Complete genome of Phlyctema vagabunda strain 19-DSS-EL-015.</title>
        <authorList>
            <person name="Fiorenzani C."/>
        </authorList>
    </citation>
    <scope>NUCLEOTIDE SEQUENCE [LARGE SCALE GENOMIC DNA]</scope>
    <source>
        <strain evidence="3 4">19-DSS-EL-015</strain>
    </source>
</reference>
<feature type="domain" description="SigF-like NTF2-like" evidence="2">
    <location>
        <begin position="1"/>
        <end position="179"/>
    </location>
</feature>
<gene>
    <name evidence="3" type="ORF">PVAG01_07581</name>
</gene>
<evidence type="ECO:0000313" key="3">
    <source>
        <dbReference type="EMBL" id="KAL3421136.1"/>
    </source>
</evidence>
<evidence type="ECO:0000259" key="2">
    <source>
        <dbReference type="Pfam" id="PF24840"/>
    </source>
</evidence>
<protein>
    <recommendedName>
        <fullName evidence="2">SigF-like NTF2-like domain-containing protein</fullName>
    </recommendedName>
</protein>
<keyword evidence="1" id="KW-0812">Transmembrane</keyword>
<dbReference type="PANTHER" id="PTHR35393:SF1">
    <property type="entry name" value="SNOAL-LIKE DOMAIN-CONTAINING PROTEIN"/>
    <property type="match status" value="1"/>
</dbReference>
<sequence>MDHPTKQIPQIIQTLTMGSPQEQKSTLEAYFLPNASFTHPLCRVPSFADYTIQLPLAKNKTVTLNSRWAILQIYTWYRILSPKIHLTVNSRDFDQKSSTLFVSITQLFSLFFVPWSSPLDLTTKLHLVQSENDGKYYIKHQEDLYQSGELLKIFIPHQLSDWLVWTFQLVATFWCIVGAFTLAPVTWARQNNTRLVNGKNGL</sequence>
<dbReference type="Proteomes" id="UP001629113">
    <property type="component" value="Unassembled WGS sequence"/>
</dbReference>
<evidence type="ECO:0000313" key="4">
    <source>
        <dbReference type="Proteomes" id="UP001629113"/>
    </source>
</evidence>